<dbReference type="OrthoDB" id="5739474at2"/>
<evidence type="ECO:0000313" key="1">
    <source>
        <dbReference type="EMBL" id="ERP31138.1"/>
    </source>
</evidence>
<dbReference type="RefSeq" id="WP_022637437.1">
    <property type="nucleotide sequence ID" value="NZ_ASJR01000019.1"/>
</dbReference>
<organism evidence="1 2">
    <name type="scientific">Chitinivibrio alkaliphilus ACht1</name>
    <dbReference type="NCBI Taxonomy" id="1313304"/>
    <lineage>
        <taxon>Bacteria</taxon>
        <taxon>Pseudomonadati</taxon>
        <taxon>Fibrobacterota</taxon>
        <taxon>Chitinivibrionia</taxon>
        <taxon>Chitinivibrionales</taxon>
        <taxon>Chitinivibrionaceae</taxon>
        <taxon>Chitinivibrio</taxon>
    </lineage>
</organism>
<keyword evidence="2" id="KW-1185">Reference proteome</keyword>
<protein>
    <submittedName>
        <fullName evidence="1">Uncharacterized protein</fullName>
    </submittedName>
</protein>
<accession>U7D5B3</accession>
<gene>
    <name evidence="1" type="ORF">CALK_2019</name>
</gene>
<evidence type="ECO:0000313" key="2">
    <source>
        <dbReference type="Proteomes" id="UP000017148"/>
    </source>
</evidence>
<dbReference type="AlphaFoldDB" id="U7D5B3"/>
<name>U7D5B3_9BACT</name>
<dbReference type="Proteomes" id="UP000017148">
    <property type="component" value="Unassembled WGS sequence"/>
</dbReference>
<sequence>MKGENSTWAYINFSESPNIVGKDLKRGGYGVIKANVYIDGVKEVLTLIQETGSKELYVKHPTWLINKLKDCDDFRINLRWHGNSNVVWSFRSVRFKDEYESMLRKFNNL</sequence>
<proteinExistence type="predicted"/>
<comment type="caution">
    <text evidence="1">The sequence shown here is derived from an EMBL/GenBank/DDBJ whole genome shotgun (WGS) entry which is preliminary data.</text>
</comment>
<reference evidence="1 2" key="1">
    <citation type="journal article" date="2013" name="Environ. Microbiol.">
        <title>Genome analysis of Chitinivibrio alkaliphilus gen. nov., sp. nov., a novel extremely haloalkaliphilic anaerobic chitinolytic bacterium from the candidate phylum Termite Group 3.</title>
        <authorList>
            <person name="Sorokin D.Y."/>
            <person name="Gumerov V.M."/>
            <person name="Rakitin A.L."/>
            <person name="Beletsky A.V."/>
            <person name="Damste J.S."/>
            <person name="Muyzer G."/>
            <person name="Mardanov A.V."/>
            <person name="Ravin N.V."/>
        </authorList>
    </citation>
    <scope>NUCLEOTIDE SEQUENCE [LARGE SCALE GENOMIC DNA]</scope>
    <source>
        <strain evidence="1 2">ACht1</strain>
    </source>
</reference>
<dbReference type="EMBL" id="ASJR01000019">
    <property type="protein sequence ID" value="ERP31138.1"/>
    <property type="molecule type" value="Genomic_DNA"/>
</dbReference>